<evidence type="ECO:0000256" key="8">
    <source>
        <dbReference type="ARBA" id="ARBA00022840"/>
    </source>
</evidence>
<evidence type="ECO:0000256" key="10">
    <source>
        <dbReference type="ARBA" id="ARBA00023012"/>
    </source>
</evidence>
<keyword evidence="9" id="KW-1133">Transmembrane helix</keyword>
<keyword evidence="7 13" id="KW-0418">Kinase</keyword>
<dbReference type="AlphaFoldDB" id="T1DFC1"/>
<feature type="non-terminal residue" evidence="13">
    <location>
        <position position="1"/>
    </location>
</feature>
<evidence type="ECO:0000256" key="9">
    <source>
        <dbReference type="ARBA" id="ARBA00022989"/>
    </source>
</evidence>
<dbReference type="GO" id="GO:0016020">
    <property type="term" value="C:membrane"/>
    <property type="evidence" value="ECO:0007669"/>
    <property type="project" value="UniProtKB-SubCell"/>
</dbReference>
<dbReference type="GO" id="GO:0007234">
    <property type="term" value="P:osmosensory signaling via phosphorelay pathway"/>
    <property type="evidence" value="ECO:0007669"/>
    <property type="project" value="TreeGrafter"/>
</dbReference>
<evidence type="ECO:0000313" key="13">
    <source>
        <dbReference type="EMBL" id="EQD80615.1"/>
    </source>
</evidence>
<accession>T1DFC1</accession>
<dbReference type="PANTHER" id="PTHR42878">
    <property type="entry name" value="TWO-COMPONENT HISTIDINE KINASE"/>
    <property type="match status" value="1"/>
</dbReference>
<gene>
    <name evidence="13" type="ORF">B1A_00704</name>
</gene>
<dbReference type="GO" id="GO:0000155">
    <property type="term" value="F:phosphorelay sensor kinase activity"/>
    <property type="evidence" value="ECO:0007669"/>
    <property type="project" value="InterPro"/>
</dbReference>
<feature type="domain" description="PAS" evidence="12">
    <location>
        <begin position="42"/>
        <end position="88"/>
    </location>
</feature>
<evidence type="ECO:0000256" key="2">
    <source>
        <dbReference type="ARBA" id="ARBA00004141"/>
    </source>
</evidence>
<dbReference type="SMART" id="SM00388">
    <property type="entry name" value="HisKA"/>
    <property type="match status" value="1"/>
</dbReference>
<dbReference type="InterPro" id="IPR036890">
    <property type="entry name" value="HATPase_C_sf"/>
</dbReference>
<reference evidence="13" key="1">
    <citation type="submission" date="2013-08" db="EMBL/GenBank/DDBJ databases">
        <authorList>
            <person name="Mendez C."/>
            <person name="Richter M."/>
            <person name="Ferrer M."/>
            <person name="Sanchez J."/>
        </authorList>
    </citation>
    <scope>NUCLEOTIDE SEQUENCE</scope>
</reference>
<comment type="catalytic activity">
    <reaction evidence="1">
        <text>ATP + protein L-histidine = ADP + protein N-phospho-L-histidine.</text>
        <dbReference type="EC" id="2.7.13.3"/>
    </reaction>
</comment>
<dbReference type="EC" id="2.7.13.3" evidence="3"/>
<dbReference type="Gene3D" id="1.10.287.130">
    <property type="match status" value="1"/>
</dbReference>
<dbReference type="SUPFAM" id="SSF55785">
    <property type="entry name" value="PYP-like sensor domain (PAS domain)"/>
    <property type="match status" value="1"/>
</dbReference>
<evidence type="ECO:0000256" key="4">
    <source>
        <dbReference type="ARBA" id="ARBA00022679"/>
    </source>
</evidence>
<keyword evidence="11" id="KW-0472">Membrane</keyword>
<dbReference type="EMBL" id="AUZX01000536">
    <property type="protein sequence ID" value="EQD80615.1"/>
    <property type="molecule type" value="Genomic_DNA"/>
</dbReference>
<dbReference type="Gene3D" id="3.30.450.20">
    <property type="entry name" value="PAS domain"/>
    <property type="match status" value="1"/>
</dbReference>
<feature type="non-terminal residue" evidence="13">
    <location>
        <position position="276"/>
    </location>
</feature>
<evidence type="ECO:0000259" key="12">
    <source>
        <dbReference type="PROSITE" id="PS50112"/>
    </source>
</evidence>
<sequence>GLREGDYGSRVRAGTGPIGELGQAFNALAAHLGGEQRHGLETDALLSQLLASLELAVLIVDEYGRLVEVNPAAEALLGETASALVGRSATQIGLSDWLRRGTPFIDSRDLPAGEGPWEVRRVMFRRHGRPHRLLVATDVSRALREEERSAWRRLIRVLGHEINNSLGSIQSTASLLGERAPQSDPTLKEGLELIERRSRTLGGFIRRYAELARLPPPTPEVVELAGLIRHIAYLEERVAVAVESDTAATVYVDRTQFEQALINLVRNAADAALETG</sequence>
<keyword evidence="6" id="KW-0547">Nucleotide-binding</keyword>
<evidence type="ECO:0000256" key="7">
    <source>
        <dbReference type="ARBA" id="ARBA00022777"/>
    </source>
</evidence>
<keyword evidence="8" id="KW-0067">ATP-binding</keyword>
<dbReference type="InterPro" id="IPR050351">
    <property type="entry name" value="BphY/WalK/GraS-like"/>
</dbReference>
<dbReference type="InterPro" id="IPR035965">
    <property type="entry name" value="PAS-like_dom_sf"/>
</dbReference>
<keyword evidence="5" id="KW-0812">Transmembrane</keyword>
<keyword evidence="4" id="KW-0808">Transferase</keyword>
<proteinExistence type="predicted"/>
<dbReference type="GO" id="GO:0005524">
    <property type="term" value="F:ATP binding"/>
    <property type="evidence" value="ECO:0007669"/>
    <property type="project" value="UniProtKB-KW"/>
</dbReference>
<reference evidence="13" key="2">
    <citation type="journal article" date="2014" name="ISME J.">
        <title>Microbial stratification in low pH oxic and suboxic macroscopic growths along an acid mine drainage.</title>
        <authorList>
            <person name="Mendez-Garcia C."/>
            <person name="Mesa V."/>
            <person name="Sprenger R.R."/>
            <person name="Richter M."/>
            <person name="Diez M.S."/>
            <person name="Solano J."/>
            <person name="Bargiela R."/>
            <person name="Golyshina O.V."/>
            <person name="Manteca A."/>
            <person name="Ramos J.L."/>
            <person name="Gallego J.R."/>
            <person name="Llorente I."/>
            <person name="Martins Dos Santos V.A."/>
            <person name="Jensen O.N."/>
            <person name="Pelaez A.I."/>
            <person name="Sanchez J."/>
            <person name="Ferrer M."/>
        </authorList>
    </citation>
    <scope>NUCLEOTIDE SEQUENCE</scope>
</reference>
<dbReference type="PROSITE" id="PS50112">
    <property type="entry name" value="PAS"/>
    <property type="match status" value="1"/>
</dbReference>
<evidence type="ECO:0000256" key="5">
    <source>
        <dbReference type="ARBA" id="ARBA00022692"/>
    </source>
</evidence>
<evidence type="ECO:0000256" key="1">
    <source>
        <dbReference type="ARBA" id="ARBA00000085"/>
    </source>
</evidence>
<dbReference type="Pfam" id="PF13188">
    <property type="entry name" value="PAS_8"/>
    <property type="match status" value="1"/>
</dbReference>
<dbReference type="PANTHER" id="PTHR42878:SF7">
    <property type="entry name" value="SENSOR HISTIDINE KINASE GLRK"/>
    <property type="match status" value="1"/>
</dbReference>
<organism evidence="13">
    <name type="scientific">mine drainage metagenome</name>
    <dbReference type="NCBI Taxonomy" id="410659"/>
    <lineage>
        <taxon>unclassified sequences</taxon>
        <taxon>metagenomes</taxon>
        <taxon>ecological metagenomes</taxon>
    </lineage>
</organism>
<protein>
    <recommendedName>
        <fullName evidence="3">histidine kinase</fullName>
        <ecNumber evidence="3">2.7.13.3</ecNumber>
    </recommendedName>
</protein>
<keyword evidence="10" id="KW-0902">Two-component regulatory system</keyword>
<evidence type="ECO:0000256" key="6">
    <source>
        <dbReference type="ARBA" id="ARBA00022741"/>
    </source>
</evidence>
<dbReference type="InterPro" id="IPR003661">
    <property type="entry name" value="HisK_dim/P_dom"/>
</dbReference>
<dbReference type="Pfam" id="PF00512">
    <property type="entry name" value="HisKA"/>
    <property type="match status" value="1"/>
</dbReference>
<dbReference type="InterPro" id="IPR000014">
    <property type="entry name" value="PAS"/>
</dbReference>
<dbReference type="GO" id="GO:0000156">
    <property type="term" value="F:phosphorelay response regulator activity"/>
    <property type="evidence" value="ECO:0007669"/>
    <property type="project" value="TreeGrafter"/>
</dbReference>
<evidence type="ECO:0000256" key="3">
    <source>
        <dbReference type="ARBA" id="ARBA00012438"/>
    </source>
</evidence>
<evidence type="ECO:0000256" key="11">
    <source>
        <dbReference type="ARBA" id="ARBA00023136"/>
    </source>
</evidence>
<dbReference type="NCBIfam" id="TIGR00229">
    <property type="entry name" value="sensory_box"/>
    <property type="match status" value="1"/>
</dbReference>
<dbReference type="SUPFAM" id="SSF55874">
    <property type="entry name" value="ATPase domain of HSP90 chaperone/DNA topoisomerase II/histidine kinase"/>
    <property type="match status" value="1"/>
</dbReference>
<comment type="subcellular location">
    <subcellularLocation>
        <location evidence="2">Membrane</location>
        <topology evidence="2">Multi-pass membrane protein</topology>
    </subcellularLocation>
</comment>
<dbReference type="GO" id="GO:0030295">
    <property type="term" value="F:protein kinase activator activity"/>
    <property type="evidence" value="ECO:0007669"/>
    <property type="project" value="TreeGrafter"/>
</dbReference>
<name>T1DFC1_9ZZZZ</name>
<dbReference type="SMART" id="SM00091">
    <property type="entry name" value="PAS"/>
    <property type="match status" value="1"/>
</dbReference>
<comment type="caution">
    <text evidence="13">The sequence shown here is derived from an EMBL/GenBank/DDBJ whole genome shotgun (WGS) entry which is preliminary data.</text>
</comment>